<dbReference type="CDD" id="cd04586">
    <property type="entry name" value="CBS_pair_BON_assoc"/>
    <property type="match status" value="1"/>
</dbReference>
<dbReference type="RefSeq" id="WP_200314287.1">
    <property type="nucleotide sequence ID" value="NZ_JAENJH010000001.1"/>
</dbReference>
<dbReference type="InterPro" id="IPR046342">
    <property type="entry name" value="CBS_dom_sf"/>
</dbReference>
<sequence length="200" mass="21419">MRASDVMTAPVVTVERGTPVKAAANTLARNGFSALPVVDGDSALLGVVTEADLVRDRFPRDARHPRGGERRAAGSTVGEVMTAPAVAVGTATDVVDVVRLMLDERVRSVPVTRGRRLVGILTRRDLVRMLARTDEALARDIRHRLAFFGGPSRWAVEVSHGEATIIDRFDSETDRHVALVLAEGVPGVLRARCVATGALP</sequence>
<dbReference type="EMBL" id="JAENJH010000001">
    <property type="protein sequence ID" value="MBK1783174.1"/>
    <property type="molecule type" value="Genomic_DNA"/>
</dbReference>
<dbReference type="Pfam" id="PF00571">
    <property type="entry name" value="CBS"/>
    <property type="match status" value="2"/>
</dbReference>
<accession>A0A934V335</accession>
<dbReference type="AlphaFoldDB" id="A0A934V335"/>
<feature type="domain" description="CBS" evidence="3">
    <location>
        <begin position="7"/>
        <end position="66"/>
    </location>
</feature>
<dbReference type="SMART" id="SM00116">
    <property type="entry name" value="CBS"/>
    <property type="match status" value="2"/>
</dbReference>
<evidence type="ECO:0000313" key="5">
    <source>
        <dbReference type="Proteomes" id="UP000635245"/>
    </source>
</evidence>
<evidence type="ECO:0000259" key="3">
    <source>
        <dbReference type="PROSITE" id="PS51371"/>
    </source>
</evidence>
<dbReference type="PROSITE" id="PS51371">
    <property type="entry name" value="CBS"/>
    <property type="match status" value="2"/>
</dbReference>
<protein>
    <submittedName>
        <fullName evidence="4">CBS domain-containing protein</fullName>
    </submittedName>
</protein>
<dbReference type="PANTHER" id="PTHR43080:SF29">
    <property type="entry name" value="OS02G0818000 PROTEIN"/>
    <property type="match status" value="1"/>
</dbReference>
<comment type="caution">
    <text evidence="4">The sequence shown here is derived from an EMBL/GenBank/DDBJ whole genome shotgun (WGS) entry which is preliminary data.</text>
</comment>
<proteinExistence type="predicted"/>
<dbReference type="Gene3D" id="3.10.580.10">
    <property type="entry name" value="CBS-domain"/>
    <property type="match status" value="1"/>
</dbReference>
<keyword evidence="5" id="KW-1185">Reference proteome</keyword>
<evidence type="ECO:0000256" key="2">
    <source>
        <dbReference type="PROSITE-ProRule" id="PRU00703"/>
    </source>
</evidence>
<reference evidence="4" key="1">
    <citation type="submission" date="2020-12" db="EMBL/GenBank/DDBJ databases">
        <title>Prauserella sp. ASG 168, a novel actinomycete isolated from cave rock.</title>
        <authorList>
            <person name="Suriyachadkun C."/>
        </authorList>
    </citation>
    <scope>NUCLEOTIDE SEQUENCE</scope>
    <source>
        <strain evidence="4">ASG 168</strain>
    </source>
</reference>
<organism evidence="4 5">
    <name type="scientific">Prauserella cavernicola</name>
    <dbReference type="NCBI Taxonomy" id="2800127"/>
    <lineage>
        <taxon>Bacteria</taxon>
        <taxon>Bacillati</taxon>
        <taxon>Actinomycetota</taxon>
        <taxon>Actinomycetes</taxon>
        <taxon>Pseudonocardiales</taxon>
        <taxon>Pseudonocardiaceae</taxon>
        <taxon>Prauserella</taxon>
    </lineage>
</organism>
<name>A0A934V335_9PSEU</name>
<dbReference type="InterPro" id="IPR051257">
    <property type="entry name" value="Diverse_CBS-Domain"/>
</dbReference>
<keyword evidence="1 2" id="KW-0129">CBS domain</keyword>
<dbReference type="PANTHER" id="PTHR43080">
    <property type="entry name" value="CBS DOMAIN-CONTAINING PROTEIN CBSX3, MITOCHONDRIAL"/>
    <property type="match status" value="1"/>
</dbReference>
<evidence type="ECO:0000256" key="1">
    <source>
        <dbReference type="ARBA" id="ARBA00023122"/>
    </source>
</evidence>
<feature type="domain" description="CBS" evidence="3">
    <location>
        <begin position="81"/>
        <end position="137"/>
    </location>
</feature>
<dbReference type="InterPro" id="IPR000644">
    <property type="entry name" value="CBS_dom"/>
</dbReference>
<dbReference type="SUPFAM" id="SSF54631">
    <property type="entry name" value="CBS-domain pair"/>
    <property type="match status" value="1"/>
</dbReference>
<dbReference type="Proteomes" id="UP000635245">
    <property type="component" value="Unassembled WGS sequence"/>
</dbReference>
<gene>
    <name evidence="4" type="ORF">JHE00_02465</name>
</gene>
<evidence type="ECO:0000313" key="4">
    <source>
        <dbReference type="EMBL" id="MBK1783174.1"/>
    </source>
</evidence>